<feature type="compositionally biased region" description="Basic and acidic residues" evidence="1">
    <location>
        <begin position="61"/>
        <end position="81"/>
    </location>
</feature>
<name>A0AA41SE58_PAPNU</name>
<sequence length="152" mass="17007">MSCLTSSKDQFSDTSDEEVAMNCIVGDSLQFGKLDDICPEKVYHFKVATGTGMGEGAGVDDASHQTNKEAHSIGTSDKPDEGLDASNDLSSKDYKGVEGLSERYKFEGLSDERYEYLIRISKRHDGCYIPFAVKNYGNFHDISKHPRYHFFK</sequence>
<comment type="caution">
    <text evidence="2">The sequence shown here is derived from an EMBL/GenBank/DDBJ whole genome shotgun (WGS) entry which is preliminary data.</text>
</comment>
<dbReference type="EMBL" id="JAJJMA010116784">
    <property type="protein sequence ID" value="MCL7031858.1"/>
    <property type="molecule type" value="Genomic_DNA"/>
</dbReference>
<dbReference type="AlphaFoldDB" id="A0AA41SE58"/>
<organism evidence="2 3">
    <name type="scientific">Papaver nudicaule</name>
    <name type="common">Iceland poppy</name>
    <dbReference type="NCBI Taxonomy" id="74823"/>
    <lineage>
        <taxon>Eukaryota</taxon>
        <taxon>Viridiplantae</taxon>
        <taxon>Streptophyta</taxon>
        <taxon>Embryophyta</taxon>
        <taxon>Tracheophyta</taxon>
        <taxon>Spermatophyta</taxon>
        <taxon>Magnoliopsida</taxon>
        <taxon>Ranunculales</taxon>
        <taxon>Papaveraceae</taxon>
        <taxon>Papaveroideae</taxon>
        <taxon>Papaver</taxon>
    </lineage>
</organism>
<evidence type="ECO:0000256" key="1">
    <source>
        <dbReference type="SAM" id="MobiDB-lite"/>
    </source>
</evidence>
<protein>
    <submittedName>
        <fullName evidence="2">Uncharacterized protein</fullName>
    </submittedName>
</protein>
<feature type="region of interest" description="Disordered" evidence="1">
    <location>
        <begin position="54"/>
        <end position="90"/>
    </location>
</feature>
<accession>A0AA41SE58</accession>
<evidence type="ECO:0000313" key="3">
    <source>
        <dbReference type="Proteomes" id="UP001177140"/>
    </source>
</evidence>
<proteinExistence type="predicted"/>
<keyword evidence="3" id="KW-1185">Reference proteome</keyword>
<reference evidence="2" key="1">
    <citation type="submission" date="2022-03" db="EMBL/GenBank/DDBJ databases">
        <title>A functionally conserved STORR gene fusion in Papaver species that diverged 16.8 million years ago.</title>
        <authorList>
            <person name="Catania T."/>
        </authorList>
    </citation>
    <scope>NUCLEOTIDE SEQUENCE</scope>
    <source>
        <strain evidence="2">S-191538</strain>
    </source>
</reference>
<gene>
    <name evidence="2" type="ORF">MKW94_001302</name>
</gene>
<dbReference type="Proteomes" id="UP001177140">
    <property type="component" value="Unassembled WGS sequence"/>
</dbReference>
<evidence type="ECO:0000313" key="2">
    <source>
        <dbReference type="EMBL" id="MCL7031858.1"/>
    </source>
</evidence>